<gene>
    <name evidence="3" type="ORF">BLNAU_15461</name>
</gene>
<feature type="transmembrane region" description="Helical" evidence="2">
    <location>
        <begin position="233"/>
        <end position="260"/>
    </location>
</feature>
<keyword evidence="4" id="KW-1185">Reference proteome</keyword>
<feature type="region of interest" description="Disordered" evidence="1">
    <location>
        <begin position="426"/>
        <end position="505"/>
    </location>
</feature>
<evidence type="ECO:0008006" key="5">
    <source>
        <dbReference type="Google" id="ProtNLM"/>
    </source>
</evidence>
<feature type="transmembrane region" description="Helical" evidence="2">
    <location>
        <begin position="50"/>
        <end position="70"/>
    </location>
</feature>
<feature type="compositionally biased region" description="Polar residues" evidence="1">
    <location>
        <begin position="359"/>
        <end position="368"/>
    </location>
</feature>
<reference evidence="3 4" key="1">
    <citation type="journal article" date="2022" name="bioRxiv">
        <title>Genomics of Preaxostyla Flagellates Illuminates Evolutionary Transitions and the Path Towards Mitochondrial Loss.</title>
        <authorList>
            <person name="Novak L.V.F."/>
            <person name="Treitli S.C."/>
            <person name="Pyrih J."/>
            <person name="Halakuc P."/>
            <person name="Pipaliya S.V."/>
            <person name="Vacek V."/>
            <person name="Brzon O."/>
            <person name="Soukal P."/>
            <person name="Eme L."/>
            <person name="Dacks J.B."/>
            <person name="Karnkowska A."/>
            <person name="Elias M."/>
            <person name="Hampl V."/>
        </authorList>
    </citation>
    <scope>NUCLEOTIDE SEQUENCE [LARGE SCALE GENOMIC DNA]</scope>
    <source>
        <strain evidence="3">NAU3</strain>
        <tissue evidence="3">Gut</tissue>
    </source>
</reference>
<protein>
    <recommendedName>
        <fullName evidence="5">Transmembrane protein</fullName>
    </recommendedName>
</protein>
<feature type="transmembrane region" description="Helical" evidence="2">
    <location>
        <begin position="116"/>
        <end position="146"/>
    </location>
</feature>
<name>A0ABQ9XH31_9EUKA</name>
<sequence>MFIDVDTAQDRRSGRFSHLLTIFSVLLLFFIAIFIIVSTILGKFSQHLSLFWAFIFLSLAITPFLSLLPLKKCIPPTKQHWIILLRMSSSRVSTIFLAYYFVVMILQTSFDHDSEVGITVIQVLNVATAAFSILTCVNQVFLSLFLHEFYGTHLHNQSVILSGLLIIAYLITIIGFEILLQPHASFLFTVHFMQNHQNAFLIILQILILVACFLIALLLFYRVTRDRQTSLDLRLTIIVTSILISTVFIYSFVVLLINVFKGYEMTSLPFSKSNVPISLPNSSDGVSRNVLFSRFFFVTDFGLVFGGCTLLFLAINALCNVPPADIDSDFESSSTRIHNPDTESLLDSSNEGESDDETTAPTSFQALQRSLPPPTRRGTTTRRWWQFGRRCKKTPRINPQQSPLPLVRPPSSLPFVPLPHFPSLENVNPNLDKKKKRVRKSKDQEIPGSYGQYSIEEMYTQPDLVEPYEEEEEEEEEEENESEYESETEEIPATGPDYDVDAFDI</sequence>
<comment type="caution">
    <text evidence="3">The sequence shown here is derived from an EMBL/GenBank/DDBJ whole genome shotgun (WGS) entry which is preliminary data.</text>
</comment>
<evidence type="ECO:0000256" key="2">
    <source>
        <dbReference type="SAM" id="Phobius"/>
    </source>
</evidence>
<feature type="transmembrane region" description="Helical" evidence="2">
    <location>
        <begin position="199"/>
        <end position="221"/>
    </location>
</feature>
<dbReference type="EMBL" id="JARBJD010000153">
    <property type="protein sequence ID" value="KAK2949601.1"/>
    <property type="molecule type" value="Genomic_DNA"/>
</dbReference>
<proteinExistence type="predicted"/>
<dbReference type="Proteomes" id="UP001281761">
    <property type="component" value="Unassembled WGS sequence"/>
</dbReference>
<accession>A0ABQ9XH31</accession>
<feature type="compositionally biased region" description="Acidic residues" evidence="1">
    <location>
        <begin position="466"/>
        <end position="490"/>
    </location>
</feature>
<feature type="transmembrane region" description="Helical" evidence="2">
    <location>
        <begin position="19"/>
        <end position="44"/>
    </location>
</feature>
<evidence type="ECO:0000313" key="3">
    <source>
        <dbReference type="EMBL" id="KAK2949601.1"/>
    </source>
</evidence>
<feature type="transmembrane region" description="Helical" evidence="2">
    <location>
        <begin position="158"/>
        <end position="179"/>
    </location>
</feature>
<evidence type="ECO:0000256" key="1">
    <source>
        <dbReference type="SAM" id="MobiDB-lite"/>
    </source>
</evidence>
<keyword evidence="2" id="KW-1133">Transmembrane helix</keyword>
<organism evidence="3 4">
    <name type="scientific">Blattamonas nauphoetae</name>
    <dbReference type="NCBI Taxonomy" id="2049346"/>
    <lineage>
        <taxon>Eukaryota</taxon>
        <taxon>Metamonada</taxon>
        <taxon>Preaxostyla</taxon>
        <taxon>Oxymonadida</taxon>
        <taxon>Blattamonas</taxon>
    </lineage>
</organism>
<keyword evidence="2" id="KW-0812">Transmembrane</keyword>
<feature type="transmembrane region" description="Helical" evidence="2">
    <location>
        <begin position="295"/>
        <end position="318"/>
    </location>
</feature>
<evidence type="ECO:0000313" key="4">
    <source>
        <dbReference type="Proteomes" id="UP001281761"/>
    </source>
</evidence>
<feature type="transmembrane region" description="Helical" evidence="2">
    <location>
        <begin position="91"/>
        <end position="110"/>
    </location>
</feature>
<keyword evidence="2" id="KW-0472">Membrane</keyword>
<feature type="region of interest" description="Disordered" evidence="1">
    <location>
        <begin position="330"/>
        <end position="380"/>
    </location>
</feature>